<dbReference type="InterPro" id="IPR036396">
    <property type="entry name" value="Cyt_P450_sf"/>
</dbReference>
<dbReference type="GO" id="GO:0005506">
    <property type="term" value="F:iron ion binding"/>
    <property type="evidence" value="ECO:0007669"/>
    <property type="project" value="InterPro"/>
</dbReference>
<gene>
    <name evidence="8" type="ORF">OOU_Y34scaffold00529g1</name>
</gene>
<name>A0AA97NYH2_PYRO3</name>
<dbReference type="PANTHER" id="PTHR46206:SF2">
    <property type="entry name" value="CYTOCHROME P450 MONOOXYGENASE AUSG-RELATED"/>
    <property type="match status" value="1"/>
</dbReference>
<dbReference type="PANTHER" id="PTHR46206">
    <property type="entry name" value="CYTOCHROME P450"/>
    <property type="match status" value="1"/>
</dbReference>
<organism evidence="8">
    <name type="scientific">Pyricularia oryzae (strain Y34)</name>
    <name type="common">Rice blast fungus</name>
    <name type="synonym">Magnaporthe oryzae</name>
    <dbReference type="NCBI Taxonomy" id="1143189"/>
    <lineage>
        <taxon>Eukaryota</taxon>
        <taxon>Fungi</taxon>
        <taxon>Dikarya</taxon>
        <taxon>Ascomycota</taxon>
        <taxon>Pezizomycotina</taxon>
        <taxon>Sordariomycetes</taxon>
        <taxon>Sordariomycetidae</taxon>
        <taxon>Magnaporthales</taxon>
        <taxon>Pyriculariaceae</taxon>
        <taxon>Pyricularia</taxon>
    </lineage>
</organism>
<comment type="similarity">
    <text evidence="2">Belongs to the cytochrome P450 family.</text>
</comment>
<evidence type="ECO:0008006" key="9">
    <source>
        <dbReference type="Google" id="ProtNLM"/>
    </source>
</evidence>
<dbReference type="GO" id="GO:0016705">
    <property type="term" value="F:oxidoreductase activity, acting on paired donors, with incorporation or reduction of molecular oxygen"/>
    <property type="evidence" value="ECO:0007669"/>
    <property type="project" value="InterPro"/>
</dbReference>
<comment type="cofactor">
    <cofactor evidence="1">
        <name>heme</name>
        <dbReference type="ChEBI" id="CHEBI:30413"/>
    </cofactor>
</comment>
<dbReference type="AlphaFoldDB" id="A0AA97NYH2"/>
<evidence type="ECO:0000256" key="7">
    <source>
        <dbReference type="ARBA" id="ARBA00023033"/>
    </source>
</evidence>
<keyword evidence="4" id="KW-0479">Metal-binding</keyword>
<evidence type="ECO:0000256" key="5">
    <source>
        <dbReference type="ARBA" id="ARBA00023002"/>
    </source>
</evidence>
<evidence type="ECO:0000256" key="6">
    <source>
        <dbReference type="ARBA" id="ARBA00023004"/>
    </source>
</evidence>
<keyword evidence="5" id="KW-0560">Oxidoreductase</keyword>
<evidence type="ECO:0000256" key="3">
    <source>
        <dbReference type="ARBA" id="ARBA00022617"/>
    </source>
</evidence>
<evidence type="ECO:0000256" key="1">
    <source>
        <dbReference type="ARBA" id="ARBA00001971"/>
    </source>
</evidence>
<dbReference type="GO" id="GO:0004497">
    <property type="term" value="F:monooxygenase activity"/>
    <property type="evidence" value="ECO:0007669"/>
    <property type="project" value="UniProtKB-KW"/>
</dbReference>
<accession>A0AA97NYH2</accession>
<evidence type="ECO:0000313" key="8">
    <source>
        <dbReference type="EMBL" id="ELQ38705.1"/>
    </source>
</evidence>
<evidence type="ECO:0000256" key="4">
    <source>
        <dbReference type="ARBA" id="ARBA00022723"/>
    </source>
</evidence>
<dbReference type="Gene3D" id="1.10.630.10">
    <property type="entry name" value="Cytochrome P450"/>
    <property type="match status" value="1"/>
</dbReference>
<protein>
    <recommendedName>
        <fullName evidence="9">Cytochrome P450</fullName>
    </recommendedName>
</protein>
<dbReference type="Proteomes" id="UP000011086">
    <property type="component" value="Unassembled WGS sequence"/>
</dbReference>
<evidence type="ECO:0000256" key="2">
    <source>
        <dbReference type="ARBA" id="ARBA00010617"/>
    </source>
</evidence>
<dbReference type="GO" id="GO:0020037">
    <property type="term" value="F:heme binding"/>
    <property type="evidence" value="ECO:0007669"/>
    <property type="project" value="InterPro"/>
</dbReference>
<reference evidence="8" key="1">
    <citation type="journal article" date="2012" name="PLoS Genet.">
        <title>Comparative analysis of the genomes of two field isolates of the rice blast fungus Magnaporthe oryzae.</title>
        <authorList>
            <person name="Xue M."/>
            <person name="Yang J."/>
            <person name="Li Z."/>
            <person name="Hu S."/>
            <person name="Yao N."/>
            <person name="Dean R.A."/>
            <person name="Zhao W."/>
            <person name="Shen M."/>
            <person name="Zhang H."/>
            <person name="Li C."/>
            <person name="Liu L."/>
            <person name="Cao L."/>
            <person name="Xu X."/>
            <person name="Xing Y."/>
            <person name="Hsiang T."/>
            <person name="Zhang Z."/>
            <person name="Xu J.R."/>
            <person name="Peng Y.L."/>
        </authorList>
    </citation>
    <scope>NUCLEOTIDE SEQUENCE</scope>
    <source>
        <strain evidence="8">Y34</strain>
    </source>
</reference>
<sequence length="255" mass="29180">MTTRAHSGGRWVYPQWQKASSWTFWKEYEAAYQQAIAEPVVQRRRRERAECESKGLGAARVQRRHRTGRDRGCYVLRKSEIASADASRARKKPSGESISQLVSATADHLPFGYGEYACPGRFFVAHEVKPVALCYLLLKHDWKTSENATVPFTIDAGLDALVNPEVKVKYRRRKEEIGLDLPVFGAAEWIEERCSQLGEKWKSPLQRWLLVINRSILKNQAGGEADKGRRIEWSMELHAKKQSLQRATIPRSQQS</sequence>
<keyword evidence="3" id="KW-0349">Heme</keyword>
<proteinExistence type="inferred from homology"/>
<dbReference type="SUPFAM" id="SSF48264">
    <property type="entry name" value="Cytochrome P450"/>
    <property type="match status" value="1"/>
</dbReference>
<keyword evidence="6" id="KW-0408">Iron</keyword>
<dbReference type="EMBL" id="JH793248">
    <property type="protein sequence ID" value="ELQ38705.1"/>
    <property type="molecule type" value="Genomic_DNA"/>
</dbReference>
<keyword evidence="7" id="KW-0503">Monooxygenase</keyword>